<dbReference type="AlphaFoldDB" id="A0A5B6WFY0"/>
<dbReference type="EMBL" id="SMMG02000003">
    <property type="protein sequence ID" value="KAA3479732.1"/>
    <property type="molecule type" value="Genomic_DNA"/>
</dbReference>
<accession>A0A5B6WFY0</accession>
<gene>
    <name evidence="1" type="ORF">EPI10_020222</name>
</gene>
<proteinExistence type="predicted"/>
<evidence type="ECO:0000313" key="2">
    <source>
        <dbReference type="Proteomes" id="UP000325315"/>
    </source>
</evidence>
<evidence type="ECO:0000313" key="1">
    <source>
        <dbReference type="EMBL" id="KAA3479732.1"/>
    </source>
</evidence>
<comment type="caution">
    <text evidence="1">The sequence shown here is derived from an EMBL/GenBank/DDBJ whole genome shotgun (WGS) entry which is preliminary data.</text>
</comment>
<sequence length="121" mass="13838">MANSNSHTICGQHLDRIEGEIQSMRIDSKCTNLIRTLTKLEDQINTGILNNIENNPRREGKEHMKEIMLRSSKVVSSLENPTQKEVVAPTIEPKIETIKDSIVVKILFPSRLEEKQKQDED</sequence>
<dbReference type="OrthoDB" id="778454at2759"/>
<name>A0A5B6WFY0_9ROSI</name>
<protein>
    <submittedName>
        <fullName evidence="1">Acidic leucine-rich nuclear phosphoprotein 32 family member B-like</fullName>
    </submittedName>
</protein>
<dbReference type="Proteomes" id="UP000325315">
    <property type="component" value="Unassembled WGS sequence"/>
</dbReference>
<reference evidence="2" key="1">
    <citation type="journal article" date="2019" name="Plant Biotechnol. J.">
        <title>Genome sequencing of the Australian wild diploid species Gossypium australe highlights disease resistance and delayed gland morphogenesis.</title>
        <authorList>
            <person name="Cai Y."/>
            <person name="Cai X."/>
            <person name="Wang Q."/>
            <person name="Wang P."/>
            <person name="Zhang Y."/>
            <person name="Cai C."/>
            <person name="Xu Y."/>
            <person name="Wang K."/>
            <person name="Zhou Z."/>
            <person name="Wang C."/>
            <person name="Geng S."/>
            <person name="Li B."/>
            <person name="Dong Q."/>
            <person name="Hou Y."/>
            <person name="Wang H."/>
            <person name="Ai P."/>
            <person name="Liu Z."/>
            <person name="Yi F."/>
            <person name="Sun M."/>
            <person name="An G."/>
            <person name="Cheng J."/>
            <person name="Zhang Y."/>
            <person name="Shi Q."/>
            <person name="Xie Y."/>
            <person name="Shi X."/>
            <person name="Chang Y."/>
            <person name="Huang F."/>
            <person name="Chen Y."/>
            <person name="Hong S."/>
            <person name="Mi L."/>
            <person name="Sun Q."/>
            <person name="Zhang L."/>
            <person name="Zhou B."/>
            <person name="Peng R."/>
            <person name="Zhang X."/>
            <person name="Liu F."/>
        </authorList>
    </citation>
    <scope>NUCLEOTIDE SEQUENCE [LARGE SCALE GENOMIC DNA]</scope>
    <source>
        <strain evidence="2">cv. PA1801</strain>
    </source>
</reference>
<organism evidence="1 2">
    <name type="scientific">Gossypium australe</name>
    <dbReference type="NCBI Taxonomy" id="47621"/>
    <lineage>
        <taxon>Eukaryota</taxon>
        <taxon>Viridiplantae</taxon>
        <taxon>Streptophyta</taxon>
        <taxon>Embryophyta</taxon>
        <taxon>Tracheophyta</taxon>
        <taxon>Spermatophyta</taxon>
        <taxon>Magnoliopsida</taxon>
        <taxon>eudicotyledons</taxon>
        <taxon>Gunneridae</taxon>
        <taxon>Pentapetalae</taxon>
        <taxon>rosids</taxon>
        <taxon>malvids</taxon>
        <taxon>Malvales</taxon>
        <taxon>Malvaceae</taxon>
        <taxon>Malvoideae</taxon>
        <taxon>Gossypium</taxon>
    </lineage>
</organism>
<keyword evidence="2" id="KW-1185">Reference proteome</keyword>